<evidence type="ECO:0000256" key="1">
    <source>
        <dbReference type="ARBA" id="ARBA00022741"/>
    </source>
</evidence>
<proteinExistence type="predicted"/>
<keyword evidence="1" id="KW-0547">Nucleotide-binding</keyword>
<dbReference type="RefSeq" id="WP_110987383.1">
    <property type="nucleotide sequence ID" value="NZ_CAWNWM010000012.1"/>
</dbReference>
<dbReference type="AlphaFoldDB" id="A0A2W1JE81"/>
<dbReference type="GO" id="GO:0005524">
    <property type="term" value="F:ATP binding"/>
    <property type="evidence" value="ECO:0007669"/>
    <property type="project" value="UniProtKB-KW"/>
</dbReference>
<dbReference type="PANTHER" id="PTHR43272">
    <property type="entry name" value="LONG-CHAIN-FATTY-ACID--COA LIGASE"/>
    <property type="match status" value="1"/>
</dbReference>
<dbReference type="OrthoDB" id="9778383at2"/>
<dbReference type="PANTHER" id="PTHR43272:SF33">
    <property type="entry name" value="AMP-BINDING DOMAIN-CONTAINING PROTEIN-RELATED"/>
    <property type="match status" value="1"/>
</dbReference>
<dbReference type="SUPFAM" id="SSF56801">
    <property type="entry name" value="Acetyl-CoA synthetase-like"/>
    <property type="match status" value="1"/>
</dbReference>
<dbReference type="EMBL" id="PQWO01000012">
    <property type="protein sequence ID" value="PZD72016.1"/>
    <property type="molecule type" value="Genomic_DNA"/>
</dbReference>
<keyword evidence="2" id="KW-0067">ATP-binding</keyword>
<organism evidence="4 5">
    <name type="scientific">Acaryochloris thomasi RCC1774</name>
    <dbReference type="NCBI Taxonomy" id="1764569"/>
    <lineage>
        <taxon>Bacteria</taxon>
        <taxon>Bacillati</taxon>
        <taxon>Cyanobacteriota</taxon>
        <taxon>Cyanophyceae</taxon>
        <taxon>Acaryochloridales</taxon>
        <taxon>Acaryochloridaceae</taxon>
        <taxon>Acaryochloris</taxon>
        <taxon>Acaryochloris thomasi</taxon>
    </lineage>
</organism>
<feature type="domain" description="AMP-dependent synthetase/ligase" evidence="3">
    <location>
        <begin position="28"/>
        <end position="221"/>
    </location>
</feature>
<dbReference type="Proteomes" id="UP000248857">
    <property type="component" value="Unassembled WGS sequence"/>
</dbReference>
<evidence type="ECO:0000259" key="3">
    <source>
        <dbReference type="Pfam" id="PF00501"/>
    </source>
</evidence>
<dbReference type="Pfam" id="PF23562">
    <property type="entry name" value="AMP-binding_C_3"/>
    <property type="match status" value="1"/>
</dbReference>
<comment type="caution">
    <text evidence="4">The sequence shown here is derived from an EMBL/GenBank/DDBJ whole genome shotgun (WGS) entry which is preliminary data.</text>
</comment>
<gene>
    <name evidence="4" type="ORF">C1752_03981</name>
</gene>
<dbReference type="GO" id="GO:0004467">
    <property type="term" value="F:long-chain fatty acid-CoA ligase activity"/>
    <property type="evidence" value="ECO:0007669"/>
    <property type="project" value="UniProtKB-EC"/>
</dbReference>
<keyword evidence="5" id="KW-1185">Reference proteome</keyword>
<keyword evidence="4" id="KW-0436">Ligase</keyword>
<feature type="domain" description="AMP-dependent synthetase/ligase" evidence="3">
    <location>
        <begin position="253"/>
        <end position="483"/>
    </location>
</feature>
<accession>A0A2W1JE81</accession>
<sequence length="681" mass="75304">MFTSQKVDSAPSTAREVYLGRTLPSLIDEACEHNPNPQAFNTWTRGGWQALSTEEFRTAVEELALGLREMGLSQGDRIALLMHSDVNFCLADMGCLLAHLVNVPIYMGETPENMVFSLQHSEATALVVSSVEVLQQVAPCLCELSYLKFMIVADGLDDSVSSDHLVALRASLPEEIQLFPLAAVRAWGREQFSEQTRMALRAEIAPQDVATIVYVAGPTGRCQAFRSQVLPVFRMVAALQQRLKPSAPYVCERPKGVMLTHENLAGDALAAFSAMPGLNTGPEERVLSFLPLTHVFARVMLYGHLSYGHSVYFTTPQRIVKHLREVKPTILSTVPRLLEKVYQKIQERGRKMPRFKQVILEWAIDLAQRYELGQQSGWLYSLKRKLADQLVYRQWREGFGGRLKYLLCGGAALKAELATVFSAAGIPVLQGYGLTQTSAVLCVNRGALNQVGTVGVPIAGVEVEIASDGEILARSPYTMKGYYKNPVETQNAIEPNGWFHTGDYGELTDEGFLKITGHKKSLFKLSIGKYVAPEWIERHLMQSPLVERAVAVGNQRPYCALLIFPRLGKIHKLARELGLWLHLEALLEHPQVIAEYQTLVDAANQTLPSWSTAKKFRLINASLTVANGLLTSTRQINREAFCAAFAADIEAMYATAPQVVVKPEPALPADSLSPTLTLETS</sequence>
<evidence type="ECO:0000256" key="2">
    <source>
        <dbReference type="ARBA" id="ARBA00022840"/>
    </source>
</evidence>
<name>A0A2W1JE81_9CYAN</name>
<dbReference type="InterPro" id="IPR042099">
    <property type="entry name" value="ANL_N_sf"/>
</dbReference>
<dbReference type="Pfam" id="PF00501">
    <property type="entry name" value="AMP-binding"/>
    <property type="match status" value="2"/>
</dbReference>
<evidence type="ECO:0000313" key="5">
    <source>
        <dbReference type="Proteomes" id="UP000248857"/>
    </source>
</evidence>
<dbReference type="GO" id="GO:0016020">
    <property type="term" value="C:membrane"/>
    <property type="evidence" value="ECO:0007669"/>
    <property type="project" value="TreeGrafter"/>
</dbReference>
<evidence type="ECO:0000313" key="4">
    <source>
        <dbReference type="EMBL" id="PZD72016.1"/>
    </source>
</evidence>
<protein>
    <submittedName>
        <fullName evidence="4">Long-chain-fatty-acid--CoA ligase FadD15</fullName>
        <ecNumber evidence="4">6.2.1.3</ecNumber>
    </submittedName>
</protein>
<dbReference type="InterPro" id="IPR000873">
    <property type="entry name" value="AMP-dep_synth/lig_dom"/>
</dbReference>
<dbReference type="EC" id="6.2.1.3" evidence="4"/>
<reference evidence="4 5" key="1">
    <citation type="journal article" date="2018" name="Sci. Rep.">
        <title>A novel species of the marine cyanobacterium Acaryochloris with a unique pigment content and lifestyle.</title>
        <authorList>
            <person name="Partensky F."/>
            <person name="Six C."/>
            <person name="Ratin M."/>
            <person name="Garczarek L."/>
            <person name="Vaulot D."/>
            <person name="Probert I."/>
            <person name="Calteau A."/>
            <person name="Gourvil P."/>
            <person name="Marie D."/>
            <person name="Grebert T."/>
            <person name="Bouchier C."/>
            <person name="Le Panse S."/>
            <person name="Gachenot M."/>
            <person name="Rodriguez F."/>
            <person name="Garrido J.L."/>
        </authorList>
    </citation>
    <scope>NUCLEOTIDE SEQUENCE [LARGE SCALE GENOMIC DNA]</scope>
    <source>
        <strain evidence="4 5">RCC1774</strain>
    </source>
</reference>
<dbReference type="Gene3D" id="3.40.50.12780">
    <property type="entry name" value="N-terminal domain of ligase-like"/>
    <property type="match status" value="1"/>
</dbReference>
<dbReference type="CDD" id="cd05907">
    <property type="entry name" value="VL_LC_FACS_like"/>
    <property type="match status" value="1"/>
</dbReference>